<feature type="transmembrane region" description="Helical" evidence="1">
    <location>
        <begin position="36"/>
        <end position="57"/>
    </location>
</feature>
<comment type="caution">
    <text evidence="2">The sequence shown here is derived from an EMBL/GenBank/DDBJ whole genome shotgun (WGS) entry which is preliminary data.</text>
</comment>
<keyword evidence="1" id="KW-0472">Membrane</keyword>
<accession>A0ABV5HQ74</accession>
<protein>
    <submittedName>
        <fullName evidence="2">Polysaccharide biosynthesis protein</fullName>
    </submittedName>
</protein>
<evidence type="ECO:0000256" key="1">
    <source>
        <dbReference type="SAM" id="Phobius"/>
    </source>
</evidence>
<dbReference type="RefSeq" id="WP_390194514.1">
    <property type="nucleotide sequence ID" value="NZ_JBHMEP010000005.1"/>
</dbReference>
<feature type="transmembrane region" description="Helical" evidence="1">
    <location>
        <begin position="275"/>
        <end position="298"/>
    </location>
</feature>
<feature type="transmembrane region" description="Helical" evidence="1">
    <location>
        <begin position="364"/>
        <end position="386"/>
    </location>
</feature>
<keyword evidence="1" id="KW-1133">Transmembrane helix</keyword>
<feature type="transmembrane region" description="Helical" evidence="1">
    <location>
        <begin position="310"/>
        <end position="334"/>
    </location>
</feature>
<proteinExistence type="predicted"/>
<feature type="transmembrane region" description="Helical" evidence="1">
    <location>
        <begin position="78"/>
        <end position="97"/>
    </location>
</feature>
<reference evidence="2 3" key="1">
    <citation type="submission" date="2024-09" db="EMBL/GenBank/DDBJ databases">
        <authorList>
            <person name="Sun Q."/>
            <person name="Mori K."/>
        </authorList>
    </citation>
    <scope>NUCLEOTIDE SEQUENCE [LARGE SCALE GENOMIC DNA]</scope>
    <source>
        <strain evidence="2 3">CECT 8064</strain>
    </source>
</reference>
<feature type="transmembrane region" description="Helical" evidence="1">
    <location>
        <begin position="161"/>
        <end position="179"/>
    </location>
</feature>
<sequence length="404" mass="46552">MSRSSFIPSILSTGSKTVSNFGTFFLIGYFYDQNTFSHYISISVLATFLGFLADLGFSSKIAFDFTKKNISKALIDSFIVRFLVFIPITTFIFSYSLLMLNEWILLLLFTNVVFSHWLESYSFKLRYENKYWLELFFSISLYLMPFFFMAVSFSFNNNLECVFLIYSSYKFLIFIFLFLKFTNFKNKGISVNVYEEISSSIKFVLDSLLLNIQPLIQTYSCKLILSSPDFVVFGYGLKIVQGVNTMFSAINNVFYPRIASDWCHKKKVKKHINKFVAVINFIPISLAFCLVLSEVYSFDFATKYFKFLDVLWICLVLIIIKLNSAILGGILTLAGFQKFRVKVNSCSLIIDTSLIWLFCSLKPFSSSVFLAMIFSCLVVFISYFVAIKCNGSISNLVFSFRNKN</sequence>
<evidence type="ECO:0000313" key="2">
    <source>
        <dbReference type="EMBL" id="MFB9136402.1"/>
    </source>
</evidence>
<gene>
    <name evidence="2" type="ORF">ACFFUV_15630</name>
</gene>
<name>A0ABV5HQ74_9VIBR</name>
<feature type="transmembrane region" description="Helical" evidence="1">
    <location>
        <begin position="131"/>
        <end position="155"/>
    </location>
</feature>
<evidence type="ECO:0000313" key="3">
    <source>
        <dbReference type="Proteomes" id="UP001589645"/>
    </source>
</evidence>
<keyword evidence="3" id="KW-1185">Reference proteome</keyword>
<organism evidence="2 3">
    <name type="scientific">Vibrio olivae</name>
    <dbReference type="NCBI Taxonomy" id="1243002"/>
    <lineage>
        <taxon>Bacteria</taxon>
        <taxon>Pseudomonadati</taxon>
        <taxon>Pseudomonadota</taxon>
        <taxon>Gammaproteobacteria</taxon>
        <taxon>Vibrionales</taxon>
        <taxon>Vibrionaceae</taxon>
        <taxon>Vibrio</taxon>
    </lineage>
</organism>
<keyword evidence="1" id="KW-0812">Transmembrane</keyword>
<dbReference type="EMBL" id="JBHMEP010000005">
    <property type="protein sequence ID" value="MFB9136402.1"/>
    <property type="molecule type" value="Genomic_DNA"/>
</dbReference>
<feature type="transmembrane region" description="Helical" evidence="1">
    <location>
        <begin position="341"/>
        <end position="358"/>
    </location>
</feature>
<dbReference type="Proteomes" id="UP001589645">
    <property type="component" value="Unassembled WGS sequence"/>
</dbReference>